<accession>A0AAV7PPH1</accession>
<reference evidence="1" key="1">
    <citation type="journal article" date="2022" name="bioRxiv">
        <title>Sequencing and chromosome-scale assembly of the giantPleurodeles waltlgenome.</title>
        <authorList>
            <person name="Brown T."/>
            <person name="Elewa A."/>
            <person name="Iarovenko S."/>
            <person name="Subramanian E."/>
            <person name="Araus A.J."/>
            <person name="Petzold A."/>
            <person name="Susuki M."/>
            <person name="Suzuki K.-i.T."/>
            <person name="Hayashi T."/>
            <person name="Toyoda A."/>
            <person name="Oliveira C."/>
            <person name="Osipova E."/>
            <person name="Leigh N.D."/>
            <person name="Simon A."/>
            <person name="Yun M.H."/>
        </authorList>
    </citation>
    <scope>NUCLEOTIDE SEQUENCE</scope>
    <source>
        <strain evidence="1">20211129_DDA</strain>
        <tissue evidence="1">Liver</tissue>
    </source>
</reference>
<dbReference type="Proteomes" id="UP001066276">
    <property type="component" value="Chromosome 7"/>
</dbReference>
<proteinExistence type="predicted"/>
<evidence type="ECO:0000313" key="2">
    <source>
        <dbReference type="Proteomes" id="UP001066276"/>
    </source>
</evidence>
<organism evidence="1 2">
    <name type="scientific">Pleurodeles waltl</name>
    <name type="common">Iberian ribbed newt</name>
    <dbReference type="NCBI Taxonomy" id="8319"/>
    <lineage>
        <taxon>Eukaryota</taxon>
        <taxon>Metazoa</taxon>
        <taxon>Chordata</taxon>
        <taxon>Craniata</taxon>
        <taxon>Vertebrata</taxon>
        <taxon>Euteleostomi</taxon>
        <taxon>Amphibia</taxon>
        <taxon>Batrachia</taxon>
        <taxon>Caudata</taxon>
        <taxon>Salamandroidea</taxon>
        <taxon>Salamandridae</taxon>
        <taxon>Pleurodelinae</taxon>
        <taxon>Pleurodeles</taxon>
    </lineage>
</organism>
<dbReference type="EMBL" id="JANPWB010000011">
    <property type="protein sequence ID" value="KAJ1130081.1"/>
    <property type="molecule type" value="Genomic_DNA"/>
</dbReference>
<protein>
    <submittedName>
        <fullName evidence="1">Uncharacterized protein</fullName>
    </submittedName>
</protein>
<sequence length="123" mass="13807">MFWAILLDKIMAYWADNQSSATSVGFEWEAVKVAMTGRCIANKGEASAQMHSDIQQEAVCAAWYPWVRALQRTHTRTPYSCELLLQMAQYWRLPGGCVGLETWPDADVHIMGDLFTGGELASF</sequence>
<evidence type="ECO:0000313" key="1">
    <source>
        <dbReference type="EMBL" id="KAJ1130081.1"/>
    </source>
</evidence>
<dbReference type="AlphaFoldDB" id="A0AAV7PPH1"/>
<gene>
    <name evidence="1" type="ORF">NDU88_008437</name>
</gene>
<keyword evidence="2" id="KW-1185">Reference proteome</keyword>
<name>A0AAV7PPH1_PLEWA</name>
<comment type="caution">
    <text evidence="1">The sequence shown here is derived from an EMBL/GenBank/DDBJ whole genome shotgun (WGS) entry which is preliminary data.</text>
</comment>